<sequence>MQTLYLTTLQAAQSSCSAITWRIVGVPARHLRVTSANDRSLCRNGHLACAVNQGQTRDLVLGDVKGTKITVIGTAASS</sequence>
<reference evidence="1" key="1">
    <citation type="journal article" date="2020" name="Stud. Mycol.">
        <title>101 Dothideomycetes genomes: a test case for predicting lifestyles and emergence of pathogens.</title>
        <authorList>
            <person name="Haridas S."/>
            <person name="Albert R."/>
            <person name="Binder M."/>
            <person name="Bloem J."/>
            <person name="Labutti K."/>
            <person name="Salamov A."/>
            <person name="Andreopoulos B."/>
            <person name="Baker S."/>
            <person name="Barry K."/>
            <person name="Bills G."/>
            <person name="Bluhm B."/>
            <person name="Cannon C."/>
            <person name="Castanera R."/>
            <person name="Culley D."/>
            <person name="Daum C."/>
            <person name="Ezra D."/>
            <person name="Gonzalez J."/>
            <person name="Henrissat B."/>
            <person name="Kuo A."/>
            <person name="Liang C."/>
            <person name="Lipzen A."/>
            <person name="Lutzoni F."/>
            <person name="Magnuson J."/>
            <person name="Mondo S."/>
            <person name="Nolan M."/>
            <person name="Ohm R."/>
            <person name="Pangilinan J."/>
            <person name="Park H.-J."/>
            <person name="Ramirez L."/>
            <person name="Alfaro M."/>
            <person name="Sun H."/>
            <person name="Tritt A."/>
            <person name="Yoshinaga Y."/>
            <person name="Zwiers L.-H."/>
            <person name="Turgeon B."/>
            <person name="Goodwin S."/>
            <person name="Spatafora J."/>
            <person name="Crous P."/>
            <person name="Grigoriev I."/>
        </authorList>
    </citation>
    <scope>NUCLEOTIDE SEQUENCE</scope>
    <source>
        <strain evidence="1">CBS 116435</strain>
    </source>
</reference>
<gene>
    <name evidence="1" type="ORF">K431DRAFT_289614</name>
</gene>
<organism evidence="1 2">
    <name type="scientific">Polychaeton citri CBS 116435</name>
    <dbReference type="NCBI Taxonomy" id="1314669"/>
    <lineage>
        <taxon>Eukaryota</taxon>
        <taxon>Fungi</taxon>
        <taxon>Dikarya</taxon>
        <taxon>Ascomycota</taxon>
        <taxon>Pezizomycotina</taxon>
        <taxon>Dothideomycetes</taxon>
        <taxon>Dothideomycetidae</taxon>
        <taxon>Capnodiales</taxon>
        <taxon>Capnodiaceae</taxon>
        <taxon>Polychaeton</taxon>
    </lineage>
</organism>
<accession>A0A9P4PWH5</accession>
<evidence type="ECO:0000313" key="1">
    <source>
        <dbReference type="EMBL" id="KAF2716222.1"/>
    </source>
</evidence>
<keyword evidence="2" id="KW-1185">Reference proteome</keyword>
<comment type="caution">
    <text evidence="1">The sequence shown here is derived from an EMBL/GenBank/DDBJ whole genome shotgun (WGS) entry which is preliminary data.</text>
</comment>
<protein>
    <submittedName>
        <fullName evidence="1">Uncharacterized protein</fullName>
    </submittedName>
</protein>
<evidence type="ECO:0000313" key="2">
    <source>
        <dbReference type="Proteomes" id="UP000799441"/>
    </source>
</evidence>
<dbReference type="AlphaFoldDB" id="A0A9P4PWH5"/>
<dbReference type="Proteomes" id="UP000799441">
    <property type="component" value="Unassembled WGS sequence"/>
</dbReference>
<dbReference type="EMBL" id="MU003886">
    <property type="protein sequence ID" value="KAF2716222.1"/>
    <property type="molecule type" value="Genomic_DNA"/>
</dbReference>
<name>A0A9P4PWH5_9PEZI</name>
<proteinExistence type="predicted"/>